<dbReference type="SUPFAM" id="SSF141868">
    <property type="entry name" value="EAL domain-like"/>
    <property type="match status" value="1"/>
</dbReference>
<protein>
    <submittedName>
        <fullName evidence="6">Diguanylate cyclase/phosphodiesterase</fullName>
    </submittedName>
</protein>
<feature type="coiled-coil region" evidence="2">
    <location>
        <begin position="280"/>
        <end position="340"/>
    </location>
</feature>
<evidence type="ECO:0000259" key="5">
    <source>
        <dbReference type="PROSITE" id="PS50887"/>
    </source>
</evidence>
<sequence length="732" mass="82434">MKRKLGLPLAFELHLAVALLVLVLFVISFRLYVDAERDIELAHQQRLQSFLLADELRQSSDDLTRMVRTYAVTGDERYRRYFNEIFAIRNGDLPRPVDYHHIYWDLVDETDRRPRATAKAVALLDLMREAGFTESELSQLVSAKQASDALTQIEQEAMRLVASGEPMLREQALRMLHDTAYHQAKAGIMQPIDQLYSLMRQRTDAAVIAAERQARLLRALFVLLGVMLLWLLWRFKQRERAVLGAPVTEIYRRIEQLGQGVFTQPAPLAEQDTNTVLGWLSHTQQRLAQLEQNRQSAQQRLKQLAHYDPLTGLPNRFLLAERLQQAMQQATQQQQSLALAFIDLDGFKAVNDQLGHPHGDRVLLELSRRLSEQATAGSLVSRISGDEFVLLLTGLEHNSDCSAVLQQALDAMATPVLIDGVSSQLSASIGVSFYPQQLAVEPEQLLRQADQAMYLAKQAGKNRIHYFDLAADLQARDLHQRLQAIQLGLEQNQFELHYQPKVDLQSGHCIGVEALIRWQHPELGLLAPGTFLPLIEQHPLGIMLGNWVLRQALTQLALWQQQGRSLPISVNIAANHLQQPDFSQQLTQLATEFPQVSLKCLELEIVETSALQDFQHVSQTMLACAALGVSFSLDDFGTGYSSLSYLKRLPISTLKLDQSFVRDVLTDADDLAILQGVRLLAESFQLNTIAEGVETNAHTQKLLEIGYRYGQGYGIARPMPVAQLEPWLAVQP</sequence>
<dbReference type="eggNOG" id="COG5001">
    <property type="taxonomic scope" value="Bacteria"/>
</dbReference>
<dbReference type="PROSITE" id="PS50883">
    <property type="entry name" value="EAL"/>
    <property type="match status" value="1"/>
</dbReference>
<dbReference type="Gene3D" id="3.20.20.450">
    <property type="entry name" value="EAL domain"/>
    <property type="match status" value="1"/>
</dbReference>
<keyword evidence="3" id="KW-0812">Transmembrane</keyword>
<evidence type="ECO:0000313" key="7">
    <source>
        <dbReference type="Proteomes" id="UP000012046"/>
    </source>
</evidence>
<dbReference type="EMBL" id="AHTH01000040">
    <property type="protein sequence ID" value="EHR40312.1"/>
    <property type="molecule type" value="Genomic_DNA"/>
</dbReference>
<dbReference type="PANTHER" id="PTHR44757:SF2">
    <property type="entry name" value="BIOFILM ARCHITECTURE MAINTENANCE PROTEIN MBAA"/>
    <property type="match status" value="1"/>
</dbReference>
<dbReference type="InterPro" id="IPR000160">
    <property type="entry name" value="GGDEF_dom"/>
</dbReference>
<comment type="cofactor">
    <cofactor evidence="1">
        <name>Mg(2+)</name>
        <dbReference type="ChEBI" id="CHEBI:18420"/>
    </cofactor>
</comment>
<dbReference type="SMART" id="SM00052">
    <property type="entry name" value="EAL"/>
    <property type="match status" value="1"/>
</dbReference>
<dbReference type="InterPro" id="IPR035919">
    <property type="entry name" value="EAL_sf"/>
</dbReference>
<feature type="domain" description="EAL" evidence="4">
    <location>
        <begin position="478"/>
        <end position="732"/>
    </location>
</feature>
<dbReference type="FunFam" id="3.30.70.270:FF:000001">
    <property type="entry name" value="Diguanylate cyclase domain protein"/>
    <property type="match status" value="1"/>
</dbReference>
<dbReference type="AlphaFoldDB" id="H3ZGK0"/>
<keyword evidence="3" id="KW-1133">Transmembrane helix</keyword>
<feature type="transmembrane region" description="Helical" evidence="3">
    <location>
        <begin position="216"/>
        <end position="233"/>
    </location>
</feature>
<feature type="transmembrane region" description="Helical" evidence="3">
    <location>
        <begin position="13"/>
        <end position="33"/>
    </location>
</feature>
<reference evidence="6 7" key="1">
    <citation type="journal article" date="2012" name="J. Bacteriol.">
        <title>Genome Sequence of Extracellular-Protease-Producing Alishewanella jeotgali Isolated from Traditional Korean Fermented Seafood.</title>
        <authorList>
            <person name="Jung J."/>
            <person name="Chun J."/>
            <person name="Park W."/>
        </authorList>
    </citation>
    <scope>NUCLEOTIDE SEQUENCE [LARGE SCALE GENOMIC DNA]</scope>
    <source>
        <strain evidence="6 7">KCTC 22429</strain>
    </source>
</reference>
<dbReference type="SMART" id="SM00267">
    <property type="entry name" value="GGDEF"/>
    <property type="match status" value="1"/>
</dbReference>
<dbReference type="CDD" id="cd01948">
    <property type="entry name" value="EAL"/>
    <property type="match status" value="1"/>
</dbReference>
<dbReference type="PATRIC" id="fig|1129374.4.peg.2452"/>
<dbReference type="InterPro" id="IPR029787">
    <property type="entry name" value="Nucleotide_cyclase"/>
</dbReference>
<dbReference type="Pfam" id="PF00990">
    <property type="entry name" value="GGDEF"/>
    <property type="match status" value="1"/>
</dbReference>
<dbReference type="SUPFAM" id="SSF55073">
    <property type="entry name" value="Nucleotide cyclase"/>
    <property type="match status" value="1"/>
</dbReference>
<comment type="caution">
    <text evidence="6">The sequence shown here is derived from an EMBL/GenBank/DDBJ whole genome shotgun (WGS) entry which is preliminary data.</text>
</comment>
<accession>H3ZGK0</accession>
<dbReference type="STRING" id="1129374.AJE_12363"/>
<name>H3ZGK0_9ALTE</name>
<dbReference type="PROSITE" id="PS50887">
    <property type="entry name" value="GGDEF"/>
    <property type="match status" value="1"/>
</dbReference>
<dbReference type="RefSeq" id="WP_008951150.1">
    <property type="nucleotide sequence ID" value="NZ_AHTH01000040.1"/>
</dbReference>
<keyword evidence="7" id="KW-1185">Reference proteome</keyword>
<dbReference type="PANTHER" id="PTHR44757">
    <property type="entry name" value="DIGUANYLATE CYCLASE DGCP"/>
    <property type="match status" value="1"/>
</dbReference>
<evidence type="ECO:0000256" key="2">
    <source>
        <dbReference type="SAM" id="Coils"/>
    </source>
</evidence>
<evidence type="ECO:0000313" key="6">
    <source>
        <dbReference type="EMBL" id="EHR40312.1"/>
    </source>
</evidence>
<evidence type="ECO:0000259" key="4">
    <source>
        <dbReference type="PROSITE" id="PS50883"/>
    </source>
</evidence>
<dbReference type="Proteomes" id="UP000012046">
    <property type="component" value="Unassembled WGS sequence"/>
</dbReference>
<keyword evidence="3" id="KW-0472">Membrane</keyword>
<gene>
    <name evidence="6" type="ORF">AJE_12363</name>
</gene>
<dbReference type="GO" id="GO:0003824">
    <property type="term" value="F:catalytic activity"/>
    <property type="evidence" value="ECO:0007669"/>
    <property type="project" value="UniProtKB-ARBA"/>
</dbReference>
<keyword evidence="2" id="KW-0175">Coiled coil</keyword>
<proteinExistence type="predicted"/>
<dbReference type="InterPro" id="IPR043128">
    <property type="entry name" value="Rev_trsase/Diguanyl_cyclase"/>
</dbReference>
<organism evidence="6 7">
    <name type="scientific">Alishewanella jeotgali KCTC 22429</name>
    <dbReference type="NCBI Taxonomy" id="1129374"/>
    <lineage>
        <taxon>Bacteria</taxon>
        <taxon>Pseudomonadati</taxon>
        <taxon>Pseudomonadota</taxon>
        <taxon>Gammaproteobacteria</taxon>
        <taxon>Alteromonadales</taxon>
        <taxon>Alteromonadaceae</taxon>
        <taxon>Alishewanella</taxon>
    </lineage>
</organism>
<dbReference type="Gene3D" id="3.30.70.270">
    <property type="match status" value="1"/>
</dbReference>
<dbReference type="InterPro" id="IPR052155">
    <property type="entry name" value="Biofilm_reg_signaling"/>
</dbReference>
<evidence type="ECO:0000256" key="3">
    <source>
        <dbReference type="SAM" id="Phobius"/>
    </source>
</evidence>
<dbReference type="NCBIfam" id="TIGR00254">
    <property type="entry name" value="GGDEF"/>
    <property type="match status" value="1"/>
</dbReference>
<dbReference type="Pfam" id="PF00563">
    <property type="entry name" value="EAL"/>
    <property type="match status" value="1"/>
</dbReference>
<evidence type="ECO:0000256" key="1">
    <source>
        <dbReference type="ARBA" id="ARBA00001946"/>
    </source>
</evidence>
<dbReference type="InterPro" id="IPR001633">
    <property type="entry name" value="EAL_dom"/>
</dbReference>
<dbReference type="CDD" id="cd01949">
    <property type="entry name" value="GGDEF"/>
    <property type="match status" value="1"/>
</dbReference>
<feature type="domain" description="GGDEF" evidence="5">
    <location>
        <begin position="335"/>
        <end position="469"/>
    </location>
</feature>